<feature type="domain" description="Heterokaryon incompatibility" evidence="1">
    <location>
        <begin position="297"/>
        <end position="481"/>
    </location>
</feature>
<dbReference type="AlphaFoldDB" id="G9MGR9"/>
<accession>G9MGR9</accession>
<dbReference type="HOGENOM" id="CLU_002639_3_2_1"/>
<dbReference type="PANTHER" id="PTHR33112:SF16">
    <property type="entry name" value="HETEROKARYON INCOMPATIBILITY DOMAIN-CONTAINING PROTEIN"/>
    <property type="match status" value="1"/>
</dbReference>
<protein>
    <recommendedName>
        <fullName evidence="1">Heterokaryon incompatibility domain-containing protein</fullName>
    </recommendedName>
</protein>
<name>G9MGR9_HYPVG</name>
<dbReference type="GeneID" id="25798100"/>
<dbReference type="STRING" id="413071.G9MGR9"/>
<dbReference type="RefSeq" id="XP_013960131.1">
    <property type="nucleotide sequence ID" value="XM_014104656.1"/>
</dbReference>
<dbReference type="VEuPathDB" id="FungiDB:TRIVIDRAFT_79618"/>
<dbReference type="OMA" id="WIENCSH"/>
<evidence type="ECO:0000259" key="1">
    <source>
        <dbReference type="Pfam" id="PF06985"/>
    </source>
</evidence>
<sequence>MDVETQSWIENSARSICATCKSIPFDRLPSEEEPAYPHHESLANLEASARRCRLCQLLHHSIKDLQACIDDETSEGVFAADAAVSAAAEENNYERASVCFLQDTQRWQSLRVFADGKLEATDLGKRLMENPGTLELAKYGISTAPPTKEASPAHDKARPWLYGNWYLLAQPESRLLDATFKLQLVGIGVRISKLPFMHDCKTYGRRATHLRGSSLRVFTDEADPAARHVPGRLREMFPASRKAFERLGKWIENCSHFHDCVSPTPPSMPTRVLDLGSDCMSSQTIKLLDTHGRSGRYVALSHSWGRTNYPFTTTRVNLQSRQTRIRPDELPPTFFDAVRVCWQLGVRYLWIDSLCIIQDDPSDWDNEAPRMSDVYSHAWLTISALTGLGSDAGIFPRMRMFEYISMDNHSTGFTSTRDFRDFAEVYTNLSFRQTSKLWFGREWLPASSANRPRVYSIGNYGEQHDPLLLEPLSSRAWTLQERLLARRTVHYGKEQMYWQCCTCFESEDGTRFDPRTFSLDSILEQQREKLDVETPYISFKRVFEPNQQQSPGRRKGGWLEVVMGYTMRRLTYAADKLPALSGVAKQLASQTGDTYLAGLWKSHLFEELCWRVLTPADLSAYYKLWGIREEARVTKPAYRAPTWSWAAIDAPVDFPVVQQKFLAAQLVDFKITTGADPFGRVTDGYIVLRAPMFDVQPRSLGEHPDWPDQEEQATDSLLEEGLKEDWPDCTAVKIMLPDRGGEVSCGLAAFDHGPVFPCHALFIDSSKSLLLKASSERDGYERVGLARFAWSWPQVLEFLTPSGQDPEECLITSNKDPSGPIRPHHKRSEVVIY</sequence>
<dbReference type="Proteomes" id="UP000007115">
    <property type="component" value="Unassembled WGS sequence"/>
</dbReference>
<evidence type="ECO:0000313" key="3">
    <source>
        <dbReference type="Proteomes" id="UP000007115"/>
    </source>
</evidence>
<comment type="caution">
    <text evidence="2">The sequence shown here is derived from an EMBL/GenBank/DDBJ whole genome shotgun (WGS) entry which is preliminary data.</text>
</comment>
<gene>
    <name evidence="2" type="ORF">TRIVIDRAFT_79618</name>
</gene>
<dbReference type="OrthoDB" id="47007at2759"/>
<dbReference type="InterPro" id="IPR010730">
    <property type="entry name" value="HET"/>
</dbReference>
<dbReference type="Pfam" id="PF06985">
    <property type="entry name" value="HET"/>
    <property type="match status" value="1"/>
</dbReference>
<evidence type="ECO:0000313" key="2">
    <source>
        <dbReference type="EMBL" id="EHK25914.1"/>
    </source>
</evidence>
<dbReference type="eggNOG" id="ENOG502SICY">
    <property type="taxonomic scope" value="Eukaryota"/>
</dbReference>
<dbReference type="EMBL" id="ABDF02000002">
    <property type="protein sequence ID" value="EHK25914.1"/>
    <property type="molecule type" value="Genomic_DNA"/>
</dbReference>
<proteinExistence type="predicted"/>
<reference evidence="2 3" key="1">
    <citation type="journal article" date="2011" name="Genome Biol.">
        <title>Comparative genome sequence analysis underscores mycoparasitism as the ancestral life style of Trichoderma.</title>
        <authorList>
            <person name="Kubicek C.P."/>
            <person name="Herrera-Estrella A."/>
            <person name="Seidl-Seiboth V."/>
            <person name="Martinez D.A."/>
            <person name="Druzhinina I.S."/>
            <person name="Thon M."/>
            <person name="Zeilinger S."/>
            <person name="Casas-Flores S."/>
            <person name="Horwitz B.A."/>
            <person name="Mukherjee P.K."/>
            <person name="Mukherjee M."/>
            <person name="Kredics L."/>
            <person name="Alcaraz L.D."/>
            <person name="Aerts A."/>
            <person name="Antal Z."/>
            <person name="Atanasova L."/>
            <person name="Cervantes-Badillo M.G."/>
            <person name="Challacombe J."/>
            <person name="Chertkov O."/>
            <person name="McCluskey K."/>
            <person name="Coulpier F."/>
            <person name="Deshpande N."/>
            <person name="von Doehren H."/>
            <person name="Ebbole D.J."/>
            <person name="Esquivel-Naranjo E.U."/>
            <person name="Fekete E."/>
            <person name="Flipphi M."/>
            <person name="Glaser F."/>
            <person name="Gomez-Rodriguez E.Y."/>
            <person name="Gruber S."/>
            <person name="Han C."/>
            <person name="Henrissat B."/>
            <person name="Hermosa R."/>
            <person name="Hernandez-Onate M."/>
            <person name="Karaffa L."/>
            <person name="Kosti I."/>
            <person name="Le Crom S."/>
            <person name="Lindquist E."/>
            <person name="Lucas S."/>
            <person name="Luebeck M."/>
            <person name="Luebeck P.S."/>
            <person name="Margeot A."/>
            <person name="Metz B."/>
            <person name="Misra M."/>
            <person name="Nevalainen H."/>
            <person name="Omann M."/>
            <person name="Packer N."/>
            <person name="Perrone G."/>
            <person name="Uresti-Rivera E.E."/>
            <person name="Salamov A."/>
            <person name="Schmoll M."/>
            <person name="Seiboth B."/>
            <person name="Shapiro H."/>
            <person name="Sukno S."/>
            <person name="Tamayo-Ramos J.A."/>
            <person name="Tisch D."/>
            <person name="Wiest A."/>
            <person name="Wilkinson H.H."/>
            <person name="Zhang M."/>
            <person name="Coutinho P.M."/>
            <person name="Kenerley C.M."/>
            <person name="Monte E."/>
            <person name="Baker S.E."/>
            <person name="Grigoriev I.V."/>
        </authorList>
    </citation>
    <scope>NUCLEOTIDE SEQUENCE [LARGE SCALE GENOMIC DNA]</scope>
    <source>
        <strain evidence="3">Gv29-8 / FGSC 10586</strain>
    </source>
</reference>
<dbReference type="InParanoid" id="G9MGR9"/>
<keyword evidence="3" id="KW-1185">Reference proteome</keyword>
<dbReference type="PANTHER" id="PTHR33112">
    <property type="entry name" value="DOMAIN PROTEIN, PUTATIVE-RELATED"/>
    <property type="match status" value="1"/>
</dbReference>
<organism evidence="2 3">
    <name type="scientific">Hypocrea virens (strain Gv29-8 / FGSC 10586)</name>
    <name type="common">Gliocladium virens</name>
    <name type="synonym">Trichoderma virens</name>
    <dbReference type="NCBI Taxonomy" id="413071"/>
    <lineage>
        <taxon>Eukaryota</taxon>
        <taxon>Fungi</taxon>
        <taxon>Dikarya</taxon>
        <taxon>Ascomycota</taxon>
        <taxon>Pezizomycotina</taxon>
        <taxon>Sordariomycetes</taxon>
        <taxon>Hypocreomycetidae</taxon>
        <taxon>Hypocreales</taxon>
        <taxon>Hypocreaceae</taxon>
        <taxon>Trichoderma</taxon>
    </lineage>
</organism>